<dbReference type="EC" id="2.7.11.1" evidence="4"/>
<dbReference type="InterPro" id="IPR001220">
    <property type="entry name" value="Legume_lectin_dom"/>
</dbReference>
<evidence type="ECO:0000256" key="10">
    <source>
        <dbReference type="ARBA" id="ARBA00022734"/>
    </source>
</evidence>
<comment type="subcellular location">
    <subcellularLocation>
        <location evidence="1">Cell membrane</location>
        <topology evidence="1">Single-pass type I membrane protein</topology>
    </subcellularLocation>
</comment>
<organism evidence="21 22">
    <name type="scientific">Zingiber officinale</name>
    <name type="common">Ginger</name>
    <name type="synonym">Amomum zingiber</name>
    <dbReference type="NCBI Taxonomy" id="94328"/>
    <lineage>
        <taxon>Eukaryota</taxon>
        <taxon>Viridiplantae</taxon>
        <taxon>Streptophyta</taxon>
        <taxon>Embryophyta</taxon>
        <taxon>Tracheophyta</taxon>
        <taxon>Spermatophyta</taxon>
        <taxon>Magnoliopsida</taxon>
        <taxon>Liliopsida</taxon>
        <taxon>Zingiberales</taxon>
        <taxon>Zingiberaceae</taxon>
        <taxon>Zingiber</taxon>
    </lineage>
</organism>
<dbReference type="FunFam" id="3.30.200.20:FF:000168">
    <property type="entry name" value="L-type lectin-domain containing receptor kinase IX.1"/>
    <property type="match status" value="1"/>
</dbReference>
<dbReference type="SUPFAM" id="SSF56112">
    <property type="entry name" value="Protein kinase-like (PK-like)"/>
    <property type="match status" value="1"/>
</dbReference>
<comment type="similarity">
    <text evidence="3">In the C-terminal section; belongs to the protein kinase superfamily. Ser/Thr protein kinase family.</text>
</comment>
<dbReference type="AlphaFoldDB" id="A0A8J5GPG3"/>
<dbReference type="CDD" id="cd14066">
    <property type="entry name" value="STKc_IRAK"/>
    <property type="match status" value="1"/>
</dbReference>
<dbReference type="Pfam" id="PF00139">
    <property type="entry name" value="Lectin_legB"/>
    <property type="match status" value="1"/>
</dbReference>
<feature type="binding site" evidence="18">
    <location>
        <position position="503"/>
    </location>
    <ligand>
        <name>ATP</name>
        <dbReference type="ChEBI" id="CHEBI:30616"/>
    </ligand>
</feature>
<dbReference type="Pfam" id="PF07714">
    <property type="entry name" value="PK_Tyr_Ser-Thr"/>
    <property type="match status" value="1"/>
</dbReference>
<proteinExistence type="inferred from homology"/>
<keyword evidence="10" id="KW-0430">Lectin</keyword>
<keyword evidence="15 19" id="KW-0472">Membrane</keyword>
<dbReference type="PANTHER" id="PTHR27007">
    <property type="match status" value="1"/>
</dbReference>
<evidence type="ECO:0000256" key="11">
    <source>
        <dbReference type="ARBA" id="ARBA00022741"/>
    </source>
</evidence>
<evidence type="ECO:0000259" key="20">
    <source>
        <dbReference type="PROSITE" id="PS50011"/>
    </source>
</evidence>
<evidence type="ECO:0000256" key="15">
    <source>
        <dbReference type="ARBA" id="ARBA00023136"/>
    </source>
</evidence>
<dbReference type="SMART" id="SM00220">
    <property type="entry name" value="S_TKc"/>
    <property type="match status" value="1"/>
</dbReference>
<evidence type="ECO:0000256" key="16">
    <source>
        <dbReference type="ARBA" id="ARBA00023170"/>
    </source>
</evidence>
<evidence type="ECO:0000256" key="19">
    <source>
        <dbReference type="SAM" id="Phobius"/>
    </source>
</evidence>
<dbReference type="PROSITE" id="PS50011">
    <property type="entry name" value="PROTEIN_KINASE_DOM"/>
    <property type="match status" value="1"/>
</dbReference>
<protein>
    <recommendedName>
        <fullName evidence="4">non-specific serine/threonine protein kinase</fullName>
        <ecNumber evidence="4">2.7.11.1</ecNumber>
    </recommendedName>
</protein>
<keyword evidence="16" id="KW-0675">Receptor</keyword>
<comment type="similarity">
    <text evidence="2">In the N-terminal section; belongs to the leguminous lectin family.</text>
</comment>
<feature type="domain" description="Protein kinase" evidence="20">
    <location>
        <begin position="474"/>
        <end position="743"/>
    </location>
</feature>
<keyword evidence="22" id="KW-1185">Reference proteome</keyword>
<dbReference type="PROSITE" id="PS00107">
    <property type="entry name" value="PROTEIN_KINASE_ATP"/>
    <property type="match status" value="1"/>
</dbReference>
<evidence type="ECO:0000256" key="3">
    <source>
        <dbReference type="ARBA" id="ARBA00010217"/>
    </source>
</evidence>
<evidence type="ECO:0000256" key="18">
    <source>
        <dbReference type="PROSITE-ProRule" id="PRU10141"/>
    </source>
</evidence>
<evidence type="ECO:0000256" key="17">
    <source>
        <dbReference type="ARBA" id="ARBA00023180"/>
    </source>
</evidence>
<dbReference type="InterPro" id="IPR050528">
    <property type="entry name" value="L-type_Lectin-RKs"/>
</dbReference>
<dbReference type="InterPro" id="IPR011009">
    <property type="entry name" value="Kinase-like_dom_sf"/>
</dbReference>
<dbReference type="InterPro" id="IPR017441">
    <property type="entry name" value="Protein_kinase_ATP_BS"/>
</dbReference>
<comment type="caution">
    <text evidence="21">The sequence shown here is derived from an EMBL/GenBank/DDBJ whole genome shotgun (WGS) entry which is preliminary data.</text>
</comment>
<dbReference type="SUPFAM" id="SSF49899">
    <property type="entry name" value="Concanavalin A-like lectins/glucanases"/>
    <property type="match status" value="1"/>
</dbReference>
<keyword evidence="8 19" id="KW-0812">Transmembrane</keyword>
<evidence type="ECO:0000256" key="8">
    <source>
        <dbReference type="ARBA" id="ARBA00022692"/>
    </source>
</evidence>
<dbReference type="Gene3D" id="3.30.200.20">
    <property type="entry name" value="Phosphorylase Kinase, domain 1"/>
    <property type="match status" value="1"/>
</dbReference>
<dbReference type="InterPro" id="IPR001245">
    <property type="entry name" value="Ser-Thr/Tyr_kinase_cat_dom"/>
</dbReference>
<keyword evidence="11 18" id="KW-0547">Nucleotide-binding</keyword>
<name>A0A8J5GPG3_ZINOF</name>
<dbReference type="InterPro" id="IPR013320">
    <property type="entry name" value="ConA-like_dom_sf"/>
</dbReference>
<dbReference type="GO" id="GO:0030246">
    <property type="term" value="F:carbohydrate binding"/>
    <property type="evidence" value="ECO:0007669"/>
    <property type="project" value="UniProtKB-KW"/>
</dbReference>
<gene>
    <name evidence="21" type="ORF">ZIOFF_029352</name>
</gene>
<reference evidence="21 22" key="1">
    <citation type="submission" date="2020-08" db="EMBL/GenBank/DDBJ databases">
        <title>Plant Genome Project.</title>
        <authorList>
            <person name="Zhang R.-G."/>
        </authorList>
    </citation>
    <scope>NUCLEOTIDE SEQUENCE [LARGE SCALE GENOMIC DNA]</scope>
    <source>
        <tissue evidence="21">Rhizome</tissue>
    </source>
</reference>
<evidence type="ECO:0000256" key="9">
    <source>
        <dbReference type="ARBA" id="ARBA00022729"/>
    </source>
</evidence>
<evidence type="ECO:0000256" key="4">
    <source>
        <dbReference type="ARBA" id="ARBA00012513"/>
    </source>
</evidence>
<dbReference type="GO" id="GO:0005524">
    <property type="term" value="F:ATP binding"/>
    <property type="evidence" value="ECO:0007669"/>
    <property type="project" value="UniProtKB-UniRule"/>
</dbReference>
<dbReference type="GO" id="GO:0005886">
    <property type="term" value="C:plasma membrane"/>
    <property type="evidence" value="ECO:0007669"/>
    <property type="project" value="UniProtKB-SubCell"/>
</dbReference>
<dbReference type="PROSITE" id="PS00108">
    <property type="entry name" value="PROTEIN_KINASE_ST"/>
    <property type="match status" value="1"/>
</dbReference>
<dbReference type="InterPro" id="IPR019825">
    <property type="entry name" value="Lectin_legB_Mn/Ca_BS"/>
</dbReference>
<keyword evidence="9" id="KW-0732">Signal</keyword>
<dbReference type="InterPro" id="IPR000719">
    <property type="entry name" value="Prot_kinase_dom"/>
</dbReference>
<keyword evidence="12" id="KW-0418">Kinase</keyword>
<evidence type="ECO:0000313" key="21">
    <source>
        <dbReference type="EMBL" id="KAG6511293.1"/>
    </source>
</evidence>
<keyword evidence="5" id="KW-1003">Cell membrane</keyword>
<dbReference type="GO" id="GO:0004674">
    <property type="term" value="F:protein serine/threonine kinase activity"/>
    <property type="evidence" value="ECO:0007669"/>
    <property type="project" value="UniProtKB-KW"/>
</dbReference>
<evidence type="ECO:0000313" key="22">
    <source>
        <dbReference type="Proteomes" id="UP000734854"/>
    </source>
</evidence>
<dbReference type="Gene3D" id="1.10.510.10">
    <property type="entry name" value="Transferase(Phosphotransferase) domain 1"/>
    <property type="match status" value="1"/>
</dbReference>
<dbReference type="FunFam" id="1.10.510.10:FF:000240">
    <property type="entry name" value="Lectin-domain containing receptor kinase A4.3"/>
    <property type="match status" value="1"/>
</dbReference>
<dbReference type="GO" id="GO:0002229">
    <property type="term" value="P:defense response to oomycetes"/>
    <property type="evidence" value="ECO:0007669"/>
    <property type="project" value="UniProtKB-ARBA"/>
</dbReference>
<evidence type="ECO:0000256" key="14">
    <source>
        <dbReference type="ARBA" id="ARBA00022989"/>
    </source>
</evidence>
<keyword evidence="13 18" id="KW-0067">ATP-binding</keyword>
<feature type="transmembrane region" description="Helical" evidence="19">
    <location>
        <begin position="410"/>
        <end position="433"/>
    </location>
</feature>
<keyword evidence="17" id="KW-0325">Glycoprotein</keyword>
<dbReference type="InterPro" id="IPR008271">
    <property type="entry name" value="Ser/Thr_kinase_AS"/>
</dbReference>
<dbReference type="CDD" id="cd06899">
    <property type="entry name" value="lectin_legume_LecRK_Arcelin_ConA"/>
    <property type="match status" value="1"/>
</dbReference>
<evidence type="ECO:0000256" key="2">
    <source>
        <dbReference type="ARBA" id="ARBA00008536"/>
    </source>
</evidence>
<evidence type="ECO:0000256" key="12">
    <source>
        <dbReference type="ARBA" id="ARBA00022777"/>
    </source>
</evidence>
<evidence type="ECO:0000256" key="5">
    <source>
        <dbReference type="ARBA" id="ARBA00022475"/>
    </source>
</evidence>
<keyword evidence="14 19" id="KW-1133">Transmembrane helix</keyword>
<keyword evidence="6" id="KW-0723">Serine/threonine-protein kinase</keyword>
<keyword evidence="7" id="KW-0808">Transferase</keyword>
<evidence type="ECO:0000256" key="13">
    <source>
        <dbReference type="ARBA" id="ARBA00022840"/>
    </source>
</evidence>
<dbReference type="Gene3D" id="2.60.120.200">
    <property type="match status" value="1"/>
</dbReference>
<evidence type="ECO:0000256" key="1">
    <source>
        <dbReference type="ARBA" id="ARBA00004251"/>
    </source>
</evidence>
<dbReference type="Proteomes" id="UP000734854">
    <property type="component" value="Unassembled WGS sequence"/>
</dbReference>
<accession>A0A8J5GPG3</accession>
<evidence type="ECO:0000256" key="7">
    <source>
        <dbReference type="ARBA" id="ARBA00022679"/>
    </source>
</evidence>
<dbReference type="EMBL" id="JACMSC010000008">
    <property type="protein sequence ID" value="KAG6511293.1"/>
    <property type="molecule type" value="Genomic_DNA"/>
</dbReference>
<evidence type="ECO:0000256" key="6">
    <source>
        <dbReference type="ARBA" id="ARBA00022527"/>
    </source>
</evidence>
<dbReference type="PROSITE" id="PS00307">
    <property type="entry name" value="LECTIN_LEGUME_BETA"/>
    <property type="match status" value="1"/>
</dbReference>
<sequence length="749" mass="83307">MKIPSWAAQVLKQMVSDVSHHNLLTLGIASIQGVAVASFEKEDADRLLFFWRQRKECHIFECFLPLPALSSPAREQRSRTSKTELDGSNACNLIWFFFEHIPNSINPMPTNFALFFLGILNVPLATALSFDFPSFDQSSLSKITLQDHASWSSSNNGCFQLTRSERDGNMQSSQGRAVYADPLLLWNNSDYLTDFSTHFAFIINPNGQRQPGDGMAFFLSPFPSNSSSYPNSGGCGLGLFSAMVCQSSTDSISSQPVPIVAVEFDTYPNPALDDPSTPHVGIDVGSARSVEYKTWDADGGDDKWQGDAWVSYDSGTHNLSVVLALRSNGSRTTNYSLSYIVDLREVLISSEVSNGTVYLLHLICSTRQVAVGFSASTGINNETHTLLSWNLSSTLVKHPPVRRRKSKTGLIVGMVTGVGTLLLLLLLGFVFLWSRKKRANIIRDQHQLLDDGLEIQGRPNGFSYEELAAASRNFSEDVKLGEGGFGSVYKGRLERLNVDVAIKRFAKESSKQGKKEYFSELNVISRLGHRNLVKLVGWCQEQQELLLVYEFLPNGSLDSWLYSAQNHLRWPERYKIALDLASAMLYLQHEWEQCVLHRDVKPSNIMLDSAFNAKLGDFGLARLIDHDLSWKTTVNAGTLGYMAPEYLDSGKASKESDVYSFGVVALEIACARRPSTGKLVERAWEFYAKGRVVEAADEKLNGEFDEQQMEQVLVVGLWCAHPDFNLRPSMKQAINVLNGQTALPNLPPC</sequence>